<organism evidence="1 2">
    <name type="scientific">Scortum barcoo</name>
    <name type="common">barcoo grunter</name>
    <dbReference type="NCBI Taxonomy" id="214431"/>
    <lineage>
        <taxon>Eukaryota</taxon>
        <taxon>Metazoa</taxon>
        <taxon>Chordata</taxon>
        <taxon>Craniata</taxon>
        <taxon>Vertebrata</taxon>
        <taxon>Euteleostomi</taxon>
        <taxon>Actinopterygii</taxon>
        <taxon>Neopterygii</taxon>
        <taxon>Teleostei</taxon>
        <taxon>Neoteleostei</taxon>
        <taxon>Acanthomorphata</taxon>
        <taxon>Eupercaria</taxon>
        <taxon>Centrarchiformes</taxon>
        <taxon>Terapontoidei</taxon>
        <taxon>Terapontidae</taxon>
        <taxon>Scortum</taxon>
    </lineage>
</organism>
<gene>
    <name evidence="1" type="ORF">L3Q82_026005</name>
</gene>
<evidence type="ECO:0000313" key="1">
    <source>
        <dbReference type="EMBL" id="KAI3369042.1"/>
    </source>
</evidence>
<accession>A0ACB8WM48</accession>
<sequence length="302" mass="33204">MASPNSSSFAEHQFHRAMPAAPWHAGLLLCLLGLCACLEEECVLGIVGRPVSLPCFYPKLLTFVNFSIEWRRGEEVVLRSVWGQNGNVEERRINSATISGEAALSGNFSLELAAVDPQEHKTYYSLFIISGENQSDALCNVCLRIAASFSLPLLEREEATQGDEKAFWCHSSGGFPEPAVYWLINDAEEPPEGSVRTLATSLKGSYLYNITSHLKVNISKDSSVTCVIENRSMNETLTSTSYGPQGAQVKSRASEAIWIFSTALSVVVGAMVLAGVVYQIYLDRISKGKKCEYQNRGRHLLL</sequence>
<keyword evidence="2" id="KW-1185">Reference proteome</keyword>
<protein>
    <submittedName>
        <fullName evidence="1">Uncharacterized protein</fullName>
    </submittedName>
</protein>
<comment type="caution">
    <text evidence="1">The sequence shown here is derived from an EMBL/GenBank/DDBJ whole genome shotgun (WGS) entry which is preliminary data.</text>
</comment>
<feature type="non-terminal residue" evidence="1">
    <location>
        <position position="302"/>
    </location>
</feature>
<dbReference type="EMBL" id="CM041538">
    <property type="protein sequence ID" value="KAI3369042.1"/>
    <property type="molecule type" value="Genomic_DNA"/>
</dbReference>
<proteinExistence type="predicted"/>
<evidence type="ECO:0000313" key="2">
    <source>
        <dbReference type="Proteomes" id="UP000831701"/>
    </source>
</evidence>
<name>A0ACB8WM48_9TELE</name>
<reference evidence="1" key="1">
    <citation type="submission" date="2022-04" db="EMBL/GenBank/DDBJ databases">
        <title>Jade perch genome.</title>
        <authorList>
            <person name="Chao B."/>
        </authorList>
    </citation>
    <scope>NUCLEOTIDE SEQUENCE</scope>
    <source>
        <strain evidence="1">CB-2022</strain>
    </source>
</reference>
<dbReference type="Proteomes" id="UP000831701">
    <property type="component" value="Chromosome 8"/>
</dbReference>